<feature type="domain" description="Enoyl reductase (ER)" evidence="3">
    <location>
        <begin position="10"/>
        <end position="325"/>
    </location>
</feature>
<gene>
    <name evidence="4" type="ORF">MNBD_GAMMA15-702</name>
</gene>
<dbReference type="EMBL" id="UOFN01000128">
    <property type="protein sequence ID" value="VAW80520.1"/>
    <property type="molecule type" value="Genomic_DNA"/>
</dbReference>
<keyword evidence="1" id="KW-0521">NADP</keyword>
<dbReference type="InterPro" id="IPR013149">
    <property type="entry name" value="ADH-like_C"/>
</dbReference>
<evidence type="ECO:0000256" key="2">
    <source>
        <dbReference type="ARBA" id="ARBA00023002"/>
    </source>
</evidence>
<dbReference type="Gene3D" id="3.40.50.720">
    <property type="entry name" value="NAD(P)-binding Rossmann-like Domain"/>
    <property type="match status" value="1"/>
</dbReference>
<dbReference type="Pfam" id="PF08240">
    <property type="entry name" value="ADH_N"/>
    <property type="match status" value="1"/>
</dbReference>
<sequence length="327" mass="34614">MKAIIAKQPGGPEVLELVDVDQPVTQEGEVKIRIKAFGLNKAESYYRSGNYGTFVPDQALGIEAVGEIIDDPSGEFRIGQKVATAMGGMMFTRHGGYAEYITVNASNVVAIDSEISNEQLAALPEAYLTVWGALDKNLQIAHGESLLVRGATSSVGMAAVAYAKARGLTVIATTRNPASVDKLKSIGAGHVVIDDGNIHEKVTAIIPEGVNNALEVVGAATLKDTLKSTRQWGQVVVIGLLGGAPVLESFNLMSDLPNTVKLSFFSSGLLGSEALPLNESPLNWVAEQVENGSMPNITAKIFNAEDIQEAHRLLDNGTANGKIVVMF</sequence>
<organism evidence="4">
    <name type="scientific">hydrothermal vent metagenome</name>
    <dbReference type="NCBI Taxonomy" id="652676"/>
    <lineage>
        <taxon>unclassified sequences</taxon>
        <taxon>metagenomes</taxon>
        <taxon>ecological metagenomes</taxon>
    </lineage>
</organism>
<dbReference type="InterPro" id="IPR013154">
    <property type="entry name" value="ADH-like_N"/>
</dbReference>
<dbReference type="Gene3D" id="3.90.180.10">
    <property type="entry name" value="Medium-chain alcohol dehydrogenases, catalytic domain"/>
    <property type="match status" value="1"/>
</dbReference>
<dbReference type="SMART" id="SM00829">
    <property type="entry name" value="PKS_ER"/>
    <property type="match status" value="1"/>
</dbReference>
<accession>A0A3B0YUZ8</accession>
<dbReference type="Pfam" id="PF00107">
    <property type="entry name" value="ADH_zinc_N"/>
    <property type="match status" value="1"/>
</dbReference>
<evidence type="ECO:0000313" key="4">
    <source>
        <dbReference type="EMBL" id="VAW80520.1"/>
    </source>
</evidence>
<evidence type="ECO:0000259" key="3">
    <source>
        <dbReference type="SMART" id="SM00829"/>
    </source>
</evidence>
<dbReference type="GO" id="GO:0016651">
    <property type="term" value="F:oxidoreductase activity, acting on NAD(P)H"/>
    <property type="evidence" value="ECO:0007669"/>
    <property type="project" value="TreeGrafter"/>
</dbReference>
<dbReference type="SUPFAM" id="SSF51735">
    <property type="entry name" value="NAD(P)-binding Rossmann-fold domains"/>
    <property type="match status" value="1"/>
</dbReference>
<dbReference type="SUPFAM" id="SSF50129">
    <property type="entry name" value="GroES-like"/>
    <property type="match status" value="1"/>
</dbReference>
<dbReference type="AlphaFoldDB" id="A0A3B0YUZ8"/>
<evidence type="ECO:0000256" key="1">
    <source>
        <dbReference type="ARBA" id="ARBA00022857"/>
    </source>
</evidence>
<dbReference type="PANTHER" id="PTHR48106:SF18">
    <property type="entry name" value="QUINONE OXIDOREDUCTASE PIG3"/>
    <property type="match status" value="1"/>
</dbReference>
<keyword evidence="2" id="KW-0560">Oxidoreductase</keyword>
<proteinExistence type="predicted"/>
<reference evidence="4" key="1">
    <citation type="submission" date="2018-06" db="EMBL/GenBank/DDBJ databases">
        <authorList>
            <person name="Zhirakovskaya E."/>
        </authorList>
    </citation>
    <scope>NUCLEOTIDE SEQUENCE</scope>
</reference>
<dbReference type="GO" id="GO:0070402">
    <property type="term" value="F:NADPH binding"/>
    <property type="evidence" value="ECO:0007669"/>
    <property type="project" value="TreeGrafter"/>
</dbReference>
<name>A0A3B0YUZ8_9ZZZZ</name>
<dbReference type="PANTHER" id="PTHR48106">
    <property type="entry name" value="QUINONE OXIDOREDUCTASE PIG3-RELATED"/>
    <property type="match status" value="1"/>
</dbReference>
<protein>
    <submittedName>
        <fullName evidence="4">NADPH:quinone reductase and related Zn-dependent oxidoreductases</fullName>
    </submittedName>
</protein>
<dbReference type="InterPro" id="IPR020843">
    <property type="entry name" value="ER"/>
</dbReference>
<dbReference type="InterPro" id="IPR011032">
    <property type="entry name" value="GroES-like_sf"/>
</dbReference>
<dbReference type="InterPro" id="IPR036291">
    <property type="entry name" value="NAD(P)-bd_dom_sf"/>
</dbReference>